<dbReference type="STRING" id="1544798.LH29_01320"/>
<reference evidence="1 2" key="1">
    <citation type="submission" date="2014-09" db="EMBL/GenBank/DDBJ databases">
        <title>Draft Genome Sequence of Draconibacterium sp. JN14CK-3.</title>
        <authorList>
            <person name="Dong C."/>
            <person name="Lai Q."/>
            <person name="Shao Z."/>
        </authorList>
    </citation>
    <scope>NUCLEOTIDE SEQUENCE [LARGE SCALE GENOMIC DNA]</scope>
    <source>
        <strain evidence="1 2">JN14CK-3</strain>
    </source>
</reference>
<organism evidence="1 2">
    <name type="scientific">Draconibacterium sediminis</name>
    <dbReference type="NCBI Taxonomy" id="1544798"/>
    <lineage>
        <taxon>Bacteria</taxon>
        <taxon>Pseudomonadati</taxon>
        <taxon>Bacteroidota</taxon>
        <taxon>Bacteroidia</taxon>
        <taxon>Marinilabiliales</taxon>
        <taxon>Prolixibacteraceae</taxon>
        <taxon>Draconibacterium</taxon>
    </lineage>
</organism>
<evidence type="ECO:0000313" key="1">
    <source>
        <dbReference type="EMBL" id="KJF44195.1"/>
    </source>
</evidence>
<keyword evidence="2" id="KW-1185">Reference proteome</keyword>
<comment type="caution">
    <text evidence="1">The sequence shown here is derived from an EMBL/GenBank/DDBJ whole genome shotgun (WGS) entry which is preliminary data.</text>
</comment>
<accession>A0A0D8JB41</accession>
<evidence type="ECO:0008006" key="3">
    <source>
        <dbReference type="Google" id="ProtNLM"/>
    </source>
</evidence>
<dbReference type="EMBL" id="JRHC01000001">
    <property type="protein sequence ID" value="KJF44195.1"/>
    <property type="molecule type" value="Genomic_DNA"/>
</dbReference>
<name>A0A0D8JB41_9BACT</name>
<dbReference type="AlphaFoldDB" id="A0A0D8JB41"/>
<dbReference type="Proteomes" id="UP000032544">
    <property type="component" value="Unassembled WGS sequence"/>
</dbReference>
<gene>
    <name evidence="1" type="ORF">LH29_01320</name>
</gene>
<protein>
    <recommendedName>
        <fullName evidence="3">Outer membrane protein beta-barrel domain-containing protein</fullName>
    </recommendedName>
</protein>
<sequence>MPNIYLNFPVTFKTTRPSQHQKHLNVEIMKQLLILILCCVLSTNVFAQNDTTEVKVLKKNVVTVIEDDDKVQVAVGDGVEVITDDWGDTTHVRIGRRTFKVIEGHNGTYVRVEKDVNRQKWSGRFNPHWAGLEVGVNIMTGTDYSIYDGQYDDFGDFLDLNPGKSLSWNLNFAEFAFKNERKTFGVVTGLGLSFNDYTFNDPVTIEKLDGGGMTVPVYLPNDDEGRGIKKSKLHVNYITAPLILEVKTPLRMGSSRMYLAGGVIGSLYLGSHTKYKYYKGGKEKSKSGYNVNQWKYELTGRIGFGDFCIFANYSMTSLFKDGRGPEAYPLMIGVSFPNI</sequence>
<proteinExistence type="predicted"/>
<evidence type="ECO:0000313" key="2">
    <source>
        <dbReference type="Proteomes" id="UP000032544"/>
    </source>
</evidence>